<protein>
    <submittedName>
        <fullName evidence="1">Uncharacterized protein</fullName>
    </submittedName>
</protein>
<reference evidence="1 2" key="1">
    <citation type="submission" date="2020-04" db="EMBL/GenBank/DDBJ databases">
        <title>Perkinsus olseni comparative genomics.</title>
        <authorList>
            <person name="Bogema D.R."/>
        </authorList>
    </citation>
    <scope>NUCLEOTIDE SEQUENCE [LARGE SCALE GENOMIC DNA]</scope>
    <source>
        <strain evidence="1">00978-12</strain>
    </source>
</reference>
<gene>
    <name evidence="1" type="ORF">FOZ60_002052</name>
</gene>
<sequence length="349" mass="39607">MTTLYDRAELRRVTSGILHYLDKRMRGMPEDCLSEVWKMAHPQVEGLERASRISLFAQEGYGLSALQGGVLDLHTKTHNPEHNFFWRLDCDEQGFQLVFAQGPDGGANCVHTTQDFVYILGDGDYFYRVPLTYDFIPDLSEEHRWSLRPWSGDDRRRDLISFATSCDDAFIYATTTDLGMERSDILVEIDVGHDIGRYRTIASGDLYPVSATMLNGKATLFWMDGEGPSNAYKWTRGRGGPGSEDTCTPFLQHHGVKFTSLTVSNHVGWFGSLEQERLWQVDLITETILAVFQGASEPYDIYARPDGGLWEVVSEYPKAVFVEVWKPFLEPRPQNSIMLHCIVPTTSQD</sequence>
<dbReference type="Proteomes" id="UP000541610">
    <property type="component" value="Unassembled WGS sequence"/>
</dbReference>
<evidence type="ECO:0000313" key="1">
    <source>
        <dbReference type="EMBL" id="KAF4689091.1"/>
    </source>
</evidence>
<dbReference type="AlphaFoldDB" id="A0A7J6P1C0"/>
<comment type="caution">
    <text evidence="1">The sequence shown here is derived from an EMBL/GenBank/DDBJ whole genome shotgun (WGS) entry which is preliminary data.</text>
</comment>
<evidence type="ECO:0000313" key="2">
    <source>
        <dbReference type="Proteomes" id="UP000541610"/>
    </source>
</evidence>
<proteinExistence type="predicted"/>
<name>A0A7J6P1C0_PEROL</name>
<dbReference type="EMBL" id="JABANP010000133">
    <property type="protein sequence ID" value="KAF4689091.1"/>
    <property type="molecule type" value="Genomic_DNA"/>
</dbReference>
<accession>A0A7J6P1C0</accession>
<organism evidence="1 2">
    <name type="scientific">Perkinsus olseni</name>
    <name type="common">Perkinsus atlanticus</name>
    <dbReference type="NCBI Taxonomy" id="32597"/>
    <lineage>
        <taxon>Eukaryota</taxon>
        <taxon>Sar</taxon>
        <taxon>Alveolata</taxon>
        <taxon>Perkinsozoa</taxon>
        <taxon>Perkinsea</taxon>
        <taxon>Perkinsida</taxon>
        <taxon>Perkinsidae</taxon>
        <taxon>Perkinsus</taxon>
    </lineage>
</organism>